<keyword evidence="2" id="KW-1185">Reference proteome</keyword>
<dbReference type="Proteomes" id="UP001153332">
    <property type="component" value="Unassembled WGS sequence"/>
</dbReference>
<proteinExistence type="predicted"/>
<sequence>MQKRASLSSSDNFALLLPPRAEIAFRICQAHKPQKKPVDTEDITGILTLDDAPDNDGDPFMFSVAEEFIFGSDPISYLEENICAFIRKPKQKWFSRLAINLRSYTALAICDCQVIDDYESKYDGAIEVLERRLKQYNQVTQPIQQDYDTAQSSWKVVVTSTVQWFLKSLTKAKSHDPPSHRHKVNGPSIQLGQCVKSAGTAQANHNFVLFNFFNFFGSATLARGMEILGKRFGYLEKYERYNSLK</sequence>
<reference evidence="1" key="1">
    <citation type="submission" date="2022-12" db="EMBL/GenBank/DDBJ databases">
        <title>Genome Sequence of Lasiodiplodia mahajangana.</title>
        <authorList>
            <person name="Buettner E."/>
        </authorList>
    </citation>
    <scope>NUCLEOTIDE SEQUENCE</scope>
    <source>
        <strain evidence="1">VT137</strain>
    </source>
</reference>
<evidence type="ECO:0000313" key="1">
    <source>
        <dbReference type="EMBL" id="KAJ8122669.1"/>
    </source>
</evidence>
<organism evidence="1 2">
    <name type="scientific">Lasiodiplodia mahajangana</name>
    <dbReference type="NCBI Taxonomy" id="1108764"/>
    <lineage>
        <taxon>Eukaryota</taxon>
        <taxon>Fungi</taxon>
        <taxon>Dikarya</taxon>
        <taxon>Ascomycota</taxon>
        <taxon>Pezizomycotina</taxon>
        <taxon>Dothideomycetes</taxon>
        <taxon>Dothideomycetes incertae sedis</taxon>
        <taxon>Botryosphaeriales</taxon>
        <taxon>Botryosphaeriaceae</taxon>
        <taxon>Lasiodiplodia</taxon>
    </lineage>
</organism>
<protein>
    <submittedName>
        <fullName evidence="1">Uncharacterized protein</fullName>
    </submittedName>
</protein>
<dbReference type="EMBL" id="JAPUUL010003504">
    <property type="protein sequence ID" value="KAJ8122669.1"/>
    <property type="molecule type" value="Genomic_DNA"/>
</dbReference>
<gene>
    <name evidence="1" type="ORF">O1611_g9784</name>
</gene>
<comment type="caution">
    <text evidence="1">The sequence shown here is derived from an EMBL/GenBank/DDBJ whole genome shotgun (WGS) entry which is preliminary data.</text>
</comment>
<name>A0ACC2J5D9_9PEZI</name>
<accession>A0ACC2J5D9</accession>
<evidence type="ECO:0000313" key="2">
    <source>
        <dbReference type="Proteomes" id="UP001153332"/>
    </source>
</evidence>